<feature type="transmembrane region" description="Helical" evidence="6">
    <location>
        <begin position="303"/>
        <end position="323"/>
    </location>
</feature>
<feature type="transmembrane region" description="Helical" evidence="6">
    <location>
        <begin position="170"/>
        <end position="191"/>
    </location>
</feature>
<keyword evidence="3 6" id="KW-0812">Transmembrane</keyword>
<comment type="caution">
    <text evidence="7">The sequence shown here is derived from an EMBL/GenBank/DDBJ whole genome shotgun (WGS) entry which is preliminary data.</text>
</comment>
<feature type="transmembrane region" description="Helical" evidence="6">
    <location>
        <begin position="9"/>
        <end position="28"/>
    </location>
</feature>
<dbReference type="CDD" id="cd06579">
    <property type="entry name" value="TM_PBP1_transp_AraH_like"/>
    <property type="match status" value="1"/>
</dbReference>
<reference evidence="7 8" key="1">
    <citation type="submission" date="2018-06" db="EMBL/GenBank/DDBJ databases">
        <title>Paenibacillus imtechensis sp. nov.</title>
        <authorList>
            <person name="Pinnaka A.K."/>
            <person name="Singh H."/>
            <person name="Kaur M."/>
        </authorList>
    </citation>
    <scope>NUCLEOTIDE SEQUENCE [LARGE SCALE GENOMIC DNA]</scope>
    <source>
        <strain evidence="7 8">SMB1</strain>
    </source>
</reference>
<dbReference type="Pfam" id="PF02653">
    <property type="entry name" value="BPD_transp_2"/>
    <property type="match status" value="1"/>
</dbReference>
<evidence type="ECO:0000256" key="1">
    <source>
        <dbReference type="ARBA" id="ARBA00004651"/>
    </source>
</evidence>
<name>A0A2W1L521_9BACL</name>
<feature type="transmembrane region" description="Helical" evidence="6">
    <location>
        <begin position="73"/>
        <end position="94"/>
    </location>
</feature>
<dbReference type="GO" id="GO:0022857">
    <property type="term" value="F:transmembrane transporter activity"/>
    <property type="evidence" value="ECO:0007669"/>
    <property type="project" value="InterPro"/>
</dbReference>
<keyword evidence="8" id="KW-1185">Reference proteome</keyword>
<feature type="transmembrane region" description="Helical" evidence="6">
    <location>
        <begin position="251"/>
        <end position="268"/>
    </location>
</feature>
<evidence type="ECO:0000313" key="7">
    <source>
        <dbReference type="EMBL" id="PZD94013.1"/>
    </source>
</evidence>
<sequence length="347" mass="36518">MANKLIKHHLFWPLSVLAALLLFNLLYSPDFFRIVVRDGNLYGSLIDILNFGAPLILVSIGMTLVIATKGIDLSVGSVVAISGAVACLIVSQASDQSAMGVIWTAIASSLLLAVLLGVWNGVLVSAARIQPIIATLILMVAGRGIAQLITSGQIITVSSAPYQFIGAGSFLSLPFSIFIVGAVLLIAALLARKTALGLFIESVGSNPRASRLAGLRSGTVILSVYMFCSLCAGIAGIILSSNVSSADGNNAGLWYELDAILAVVIGGTSLNGGRFYLMGTVVGALIIQTLTTTIYMIGVPPEITLVVKAFVVLAVCLIQSEAFRKSIMHRWKKRKYPAEQEVATHAS</sequence>
<gene>
    <name evidence="7" type="ORF">DNH61_21270</name>
</gene>
<feature type="transmembrane region" description="Helical" evidence="6">
    <location>
        <begin position="275"/>
        <end position="297"/>
    </location>
</feature>
<feature type="transmembrane region" description="Helical" evidence="6">
    <location>
        <begin position="48"/>
        <end position="66"/>
    </location>
</feature>
<dbReference type="OrthoDB" id="9784538at2"/>
<evidence type="ECO:0000256" key="2">
    <source>
        <dbReference type="ARBA" id="ARBA00022475"/>
    </source>
</evidence>
<evidence type="ECO:0000256" key="4">
    <source>
        <dbReference type="ARBA" id="ARBA00022989"/>
    </source>
</evidence>
<feature type="transmembrane region" description="Helical" evidence="6">
    <location>
        <begin position="131"/>
        <end position="150"/>
    </location>
</feature>
<evidence type="ECO:0000256" key="5">
    <source>
        <dbReference type="ARBA" id="ARBA00023136"/>
    </source>
</evidence>
<dbReference type="PANTHER" id="PTHR32196:SF19">
    <property type="entry name" value="GALACTOFURANOSE TRANSPORTER PERMEASE PROTEIN YTFT"/>
    <property type="match status" value="1"/>
</dbReference>
<dbReference type="EMBL" id="QKRB01000055">
    <property type="protein sequence ID" value="PZD94013.1"/>
    <property type="molecule type" value="Genomic_DNA"/>
</dbReference>
<feature type="transmembrane region" description="Helical" evidence="6">
    <location>
        <begin position="212"/>
        <end position="239"/>
    </location>
</feature>
<dbReference type="RefSeq" id="WP_111148822.1">
    <property type="nucleotide sequence ID" value="NZ_QKRB01000055.1"/>
</dbReference>
<dbReference type="Proteomes" id="UP000249522">
    <property type="component" value="Unassembled WGS sequence"/>
</dbReference>
<dbReference type="PANTHER" id="PTHR32196">
    <property type="entry name" value="ABC TRANSPORTER PERMEASE PROTEIN YPHD-RELATED-RELATED"/>
    <property type="match status" value="1"/>
</dbReference>
<comment type="subcellular location">
    <subcellularLocation>
        <location evidence="1">Cell membrane</location>
        <topology evidence="1">Multi-pass membrane protein</topology>
    </subcellularLocation>
</comment>
<evidence type="ECO:0000313" key="8">
    <source>
        <dbReference type="Proteomes" id="UP000249522"/>
    </source>
</evidence>
<proteinExistence type="predicted"/>
<dbReference type="InterPro" id="IPR001851">
    <property type="entry name" value="ABC_transp_permease"/>
</dbReference>
<keyword evidence="5 6" id="KW-0472">Membrane</keyword>
<feature type="transmembrane region" description="Helical" evidence="6">
    <location>
        <begin position="100"/>
        <end position="119"/>
    </location>
</feature>
<keyword evidence="2" id="KW-1003">Cell membrane</keyword>
<keyword evidence="4 6" id="KW-1133">Transmembrane helix</keyword>
<accession>A0A2W1L521</accession>
<evidence type="ECO:0000256" key="3">
    <source>
        <dbReference type="ARBA" id="ARBA00022692"/>
    </source>
</evidence>
<protein>
    <submittedName>
        <fullName evidence="7">ABC transporter permease</fullName>
    </submittedName>
</protein>
<organism evidence="7 8">
    <name type="scientific">Paenibacillus sambharensis</name>
    <dbReference type="NCBI Taxonomy" id="1803190"/>
    <lineage>
        <taxon>Bacteria</taxon>
        <taxon>Bacillati</taxon>
        <taxon>Bacillota</taxon>
        <taxon>Bacilli</taxon>
        <taxon>Bacillales</taxon>
        <taxon>Paenibacillaceae</taxon>
        <taxon>Paenibacillus</taxon>
    </lineage>
</organism>
<evidence type="ECO:0000256" key="6">
    <source>
        <dbReference type="SAM" id="Phobius"/>
    </source>
</evidence>
<dbReference type="GO" id="GO:0005886">
    <property type="term" value="C:plasma membrane"/>
    <property type="evidence" value="ECO:0007669"/>
    <property type="project" value="UniProtKB-SubCell"/>
</dbReference>
<dbReference type="AlphaFoldDB" id="A0A2W1L521"/>